<dbReference type="Proteomes" id="UP000053890">
    <property type="component" value="Unassembled WGS sequence"/>
</dbReference>
<reference evidence="7 8" key="1">
    <citation type="journal article" date="2015" name="Front. Microbiol.">
        <title>Genome sequence of the plant growth promoting endophytic yeast Rhodotorula graminis WP1.</title>
        <authorList>
            <person name="Firrincieli A."/>
            <person name="Otillar R."/>
            <person name="Salamov A."/>
            <person name="Schmutz J."/>
            <person name="Khan Z."/>
            <person name="Redman R.S."/>
            <person name="Fleck N.D."/>
            <person name="Lindquist E."/>
            <person name="Grigoriev I.V."/>
            <person name="Doty S.L."/>
        </authorList>
    </citation>
    <scope>NUCLEOTIDE SEQUENCE [LARGE SCALE GENOMIC DNA]</scope>
    <source>
        <strain evidence="7 8">WP1</strain>
    </source>
</reference>
<evidence type="ECO:0000256" key="4">
    <source>
        <dbReference type="SAM" id="MobiDB-lite"/>
    </source>
</evidence>
<dbReference type="InterPro" id="IPR009723">
    <property type="entry name" value="Pop1_N"/>
</dbReference>
<dbReference type="EMBL" id="KQ474084">
    <property type="protein sequence ID" value="KPV73050.1"/>
    <property type="molecule type" value="Genomic_DNA"/>
</dbReference>
<feature type="region of interest" description="Disordered" evidence="4">
    <location>
        <begin position="612"/>
        <end position="633"/>
    </location>
</feature>
<evidence type="ECO:0000256" key="2">
    <source>
        <dbReference type="ARBA" id="ARBA00022694"/>
    </source>
</evidence>
<dbReference type="GO" id="GO:0005655">
    <property type="term" value="C:nucleolar ribonuclease P complex"/>
    <property type="evidence" value="ECO:0007669"/>
    <property type="project" value="InterPro"/>
</dbReference>
<dbReference type="PANTHER" id="PTHR22731">
    <property type="entry name" value="RIBONUCLEASES P/MRP PROTEIN SUBUNIT POP1"/>
    <property type="match status" value="1"/>
</dbReference>
<comment type="subcellular location">
    <subcellularLocation>
        <location evidence="1">Nucleus</location>
    </subcellularLocation>
</comment>
<evidence type="ECO:0000313" key="8">
    <source>
        <dbReference type="Proteomes" id="UP000053890"/>
    </source>
</evidence>
<proteinExistence type="predicted"/>
<evidence type="ECO:0008006" key="9">
    <source>
        <dbReference type="Google" id="ProtNLM"/>
    </source>
</evidence>
<dbReference type="GO" id="GO:0001682">
    <property type="term" value="P:tRNA 5'-leader removal"/>
    <property type="evidence" value="ECO:0007669"/>
    <property type="project" value="InterPro"/>
</dbReference>
<sequence>MKRAMKSAKEAGTQRAFQSLPRHLRRRAASHNIRRLPLRLRERARGEVPKDAAKPKRVSRKMLGRHRTRPGLKAEMFKNRQKDKLWLETHVWHAKRMHMTEIWGHRLAEKPTAKAFRASYRASQHGALVHDASYYQYFELVGPVEDLDKVLQVVCDPAAPLPTFKRYSTGSREYTTNVYDAAQVYPQGLLGPATFIWAPVPSSSDAPTASTSSTPPPPPRRTLLVRVHPAVARSAALSIDHVLRDLRLGLSVALNRYEGEFLTFEVTGRRATEVVKAVLKPVKGSSDTTKEAWRKLDPAAGPGGVPAGMILGLEVYDPRLSFPPQLDKHSPTLDPSNPLVPSADIAACPSFWSRPHRASIHTPRYKKRDLDARRSHNLVPGTRLDPIAQDDRIPVLLSQRTLGPAGADSTLHGWTLTVPSGWGMPFFASLVYSTPRVGGLRERSHQFYEAGAARFPEDFVGTPGFAEHEVRREDDERGYWERRPPAKRPSYGKLGTRWPWRMEMGEVLDLAWRRGTGSAAALLARARALASDSADAMDEDGSPAPRARAKQLEQRLTADWAALSSSPSSRPDSLLRRAMVRVELVPCVRGVPQDLGMVYEVGEAAAEEVKAKMDAAKKGSEPRATGEYDGAED</sequence>
<evidence type="ECO:0000256" key="1">
    <source>
        <dbReference type="ARBA" id="ARBA00004123"/>
    </source>
</evidence>
<dbReference type="InterPro" id="IPR039182">
    <property type="entry name" value="Pop1"/>
</dbReference>
<evidence type="ECO:0000313" key="7">
    <source>
        <dbReference type="EMBL" id="KPV73050.1"/>
    </source>
</evidence>
<accession>A0A0P9H010</accession>
<dbReference type="RefSeq" id="XP_018269099.1">
    <property type="nucleotide sequence ID" value="XM_018412864.1"/>
</dbReference>
<dbReference type="Pfam" id="PF06978">
    <property type="entry name" value="POP1_N"/>
    <property type="match status" value="1"/>
</dbReference>
<dbReference type="STRING" id="578459.A0A0P9H010"/>
<feature type="domain" description="POPLD" evidence="6">
    <location>
        <begin position="413"/>
        <end position="502"/>
    </location>
</feature>
<keyword evidence="2" id="KW-0819">tRNA processing</keyword>
<feature type="domain" description="Pop1 N-terminal" evidence="5">
    <location>
        <begin position="73"/>
        <end position="142"/>
    </location>
</feature>
<name>A0A0P9H010_RHOGW</name>
<feature type="non-terminal residue" evidence="7">
    <location>
        <position position="633"/>
    </location>
</feature>
<dbReference type="Pfam" id="PF08170">
    <property type="entry name" value="POPLD"/>
    <property type="match status" value="1"/>
</dbReference>
<organism evidence="7 8">
    <name type="scientific">Rhodotorula graminis (strain WP1)</name>
    <dbReference type="NCBI Taxonomy" id="578459"/>
    <lineage>
        <taxon>Eukaryota</taxon>
        <taxon>Fungi</taxon>
        <taxon>Dikarya</taxon>
        <taxon>Basidiomycota</taxon>
        <taxon>Pucciniomycotina</taxon>
        <taxon>Microbotryomycetes</taxon>
        <taxon>Sporidiobolales</taxon>
        <taxon>Sporidiobolaceae</taxon>
        <taxon>Rhodotorula</taxon>
    </lineage>
</organism>
<dbReference type="AlphaFoldDB" id="A0A0P9H010"/>
<keyword evidence="8" id="KW-1185">Reference proteome</keyword>
<dbReference type="PANTHER" id="PTHR22731:SF3">
    <property type="entry name" value="RIBONUCLEASES P_MRP PROTEIN SUBUNIT POP1"/>
    <property type="match status" value="1"/>
</dbReference>
<evidence type="ECO:0000259" key="5">
    <source>
        <dbReference type="Pfam" id="PF06978"/>
    </source>
</evidence>
<dbReference type="OMA" id="RRTMSHN"/>
<protein>
    <recommendedName>
        <fullName evidence="9">Pop1 N-terminal domain-containing protein</fullName>
    </recommendedName>
</protein>
<dbReference type="OrthoDB" id="442863at2759"/>
<feature type="compositionally biased region" description="Basic and acidic residues" evidence="4">
    <location>
        <begin position="612"/>
        <end position="626"/>
    </location>
</feature>
<evidence type="ECO:0000259" key="6">
    <source>
        <dbReference type="Pfam" id="PF08170"/>
    </source>
</evidence>
<dbReference type="GeneID" id="28973313"/>
<evidence type="ECO:0000256" key="3">
    <source>
        <dbReference type="ARBA" id="ARBA00023242"/>
    </source>
</evidence>
<keyword evidence="3" id="KW-0539">Nucleus</keyword>
<dbReference type="InterPro" id="IPR012590">
    <property type="entry name" value="POPLD_dom"/>
</dbReference>
<dbReference type="GO" id="GO:0000172">
    <property type="term" value="C:ribonuclease MRP complex"/>
    <property type="evidence" value="ECO:0007669"/>
    <property type="project" value="InterPro"/>
</dbReference>
<feature type="region of interest" description="Disordered" evidence="4">
    <location>
        <begin position="1"/>
        <end position="20"/>
    </location>
</feature>
<gene>
    <name evidence="7" type="ORF">RHOBADRAFT_29266</name>
</gene>